<sequence length="63" mass="7607">MKYVTFEHLSARHWKNLARWDRIVARWCAGREKQKHIFSADLFQILSDTFTINIGLVSEQTWR</sequence>
<dbReference type="Proteomes" id="UP000265566">
    <property type="component" value="Chromosome 4"/>
</dbReference>
<name>A0A396I564_MEDTR</name>
<comment type="caution">
    <text evidence="1">The sequence shown here is derived from an EMBL/GenBank/DDBJ whole genome shotgun (WGS) entry which is preliminary data.</text>
</comment>
<proteinExistence type="predicted"/>
<dbReference type="EMBL" id="PSQE01000004">
    <property type="protein sequence ID" value="RHN60766.1"/>
    <property type="molecule type" value="Genomic_DNA"/>
</dbReference>
<accession>A0A396I564</accession>
<evidence type="ECO:0000313" key="1">
    <source>
        <dbReference type="EMBL" id="RHN60766.1"/>
    </source>
</evidence>
<gene>
    <name evidence="1" type="ORF">MtrunA17_Chr4g0029391</name>
</gene>
<dbReference type="Gramene" id="rna23125">
    <property type="protein sequence ID" value="RHN60766.1"/>
    <property type="gene ID" value="gene23125"/>
</dbReference>
<reference evidence="1" key="1">
    <citation type="journal article" date="2018" name="Nat. Plants">
        <title>Whole-genome landscape of Medicago truncatula symbiotic genes.</title>
        <authorList>
            <person name="Pecrix Y."/>
            <person name="Gamas P."/>
            <person name="Carrere S."/>
        </authorList>
    </citation>
    <scope>NUCLEOTIDE SEQUENCE</scope>
    <source>
        <tissue evidence="1">Leaves</tissue>
    </source>
</reference>
<protein>
    <submittedName>
        <fullName evidence="1">Uncharacterized protein</fullName>
    </submittedName>
</protein>
<organism evidence="1">
    <name type="scientific">Medicago truncatula</name>
    <name type="common">Barrel medic</name>
    <name type="synonym">Medicago tribuloides</name>
    <dbReference type="NCBI Taxonomy" id="3880"/>
    <lineage>
        <taxon>Eukaryota</taxon>
        <taxon>Viridiplantae</taxon>
        <taxon>Streptophyta</taxon>
        <taxon>Embryophyta</taxon>
        <taxon>Tracheophyta</taxon>
        <taxon>Spermatophyta</taxon>
        <taxon>Magnoliopsida</taxon>
        <taxon>eudicotyledons</taxon>
        <taxon>Gunneridae</taxon>
        <taxon>Pentapetalae</taxon>
        <taxon>rosids</taxon>
        <taxon>fabids</taxon>
        <taxon>Fabales</taxon>
        <taxon>Fabaceae</taxon>
        <taxon>Papilionoideae</taxon>
        <taxon>50 kb inversion clade</taxon>
        <taxon>NPAAA clade</taxon>
        <taxon>Hologalegina</taxon>
        <taxon>IRL clade</taxon>
        <taxon>Trifolieae</taxon>
        <taxon>Medicago</taxon>
    </lineage>
</organism>
<dbReference type="AlphaFoldDB" id="A0A396I564"/>